<dbReference type="SMART" id="SM00387">
    <property type="entry name" value="HATPase_c"/>
    <property type="match status" value="2"/>
</dbReference>
<keyword evidence="6 13" id="KW-0418">Kinase</keyword>
<dbReference type="SUPFAM" id="SSF52172">
    <property type="entry name" value="CheY-like"/>
    <property type="match status" value="1"/>
</dbReference>
<dbReference type="Pfam" id="PF00512">
    <property type="entry name" value="HisKA"/>
    <property type="match status" value="2"/>
</dbReference>
<dbReference type="eggNOG" id="COG0745">
    <property type="taxonomic scope" value="Bacteria"/>
</dbReference>
<dbReference type="CDD" id="cd00082">
    <property type="entry name" value="HisKA"/>
    <property type="match status" value="2"/>
</dbReference>
<dbReference type="InParanoid" id="Q01RZ5"/>
<dbReference type="PANTHER" id="PTHR43547:SF2">
    <property type="entry name" value="HYBRID SIGNAL TRANSDUCTION HISTIDINE KINASE C"/>
    <property type="match status" value="1"/>
</dbReference>
<dbReference type="AlphaFoldDB" id="Q01RZ5"/>
<dbReference type="SUPFAM" id="SSF55785">
    <property type="entry name" value="PYP-like sensor domain (PAS domain)"/>
    <property type="match status" value="2"/>
</dbReference>
<feature type="domain" description="Histidine kinase" evidence="11">
    <location>
        <begin position="914"/>
        <end position="1130"/>
    </location>
</feature>
<reference evidence="13" key="1">
    <citation type="submission" date="2006-10" db="EMBL/GenBank/DDBJ databases">
        <title>Complete sequence of Solibacter usitatus Ellin6076.</title>
        <authorList>
            <consortium name="US DOE Joint Genome Institute"/>
            <person name="Copeland A."/>
            <person name="Lucas S."/>
            <person name="Lapidus A."/>
            <person name="Barry K."/>
            <person name="Detter J.C."/>
            <person name="Glavina del Rio T."/>
            <person name="Hammon N."/>
            <person name="Israni S."/>
            <person name="Dalin E."/>
            <person name="Tice H."/>
            <person name="Pitluck S."/>
            <person name="Thompson L.S."/>
            <person name="Brettin T."/>
            <person name="Bruce D."/>
            <person name="Han C."/>
            <person name="Tapia R."/>
            <person name="Gilna P."/>
            <person name="Schmutz J."/>
            <person name="Larimer F."/>
            <person name="Land M."/>
            <person name="Hauser L."/>
            <person name="Kyrpides N."/>
            <person name="Mikhailova N."/>
            <person name="Janssen P.H."/>
            <person name="Kuske C.R."/>
            <person name="Richardson P."/>
        </authorList>
    </citation>
    <scope>NUCLEOTIDE SEQUENCE</scope>
    <source>
        <strain evidence="13">Ellin6076</strain>
    </source>
</reference>
<keyword evidence="5" id="KW-0547">Nucleotide-binding</keyword>
<evidence type="ECO:0000256" key="6">
    <source>
        <dbReference type="ARBA" id="ARBA00022777"/>
    </source>
</evidence>
<dbReference type="SMART" id="SM00448">
    <property type="entry name" value="REC"/>
    <property type="match status" value="1"/>
</dbReference>
<keyword evidence="4" id="KW-0808">Transferase</keyword>
<gene>
    <name evidence="13" type="ordered locus">Acid_6653</name>
</gene>
<accession>Q01RZ5</accession>
<dbReference type="Gene3D" id="1.10.287.130">
    <property type="match status" value="2"/>
</dbReference>
<sequence length="1134" mass="126508">MRHSGEKLSRDLTRNALPLDGSGGEMETRIRAFDWSATPVGTIDQWPQSLRTVVNILLSSRYAMWMAWGPELTFFCNDAYRPTLGIKDTWALGAPADRVWAEIWPDIGPRIESVMHTGIATYEEGLLLFLERSGFPEETYHTFSYSPLADDDGVITGMLCVVTEETERLIGERRVETLRGLASAMATTNTEEEVLEALKQQLSRNQKDLPFTLTYLFGEGGGVRLRSFSGISANHPLAVESLEWDAATPWPVHEIALHPAPRLIEDLPERCDSATIPAGDWNNPVELAVLVPIRQQGQERPAGFLVVGTNPYRQYDAAYSGFVDLLSGQIAAALANARAYEAERRRAEALAEIDRAKTTFFSNVSHELRTPLTLMLSPVEELLAQERTAADPEQRHLLELVHRNGLRLQRLVNTLLDFSRIEAGRVRAVYEPTDLAHYTAELAANFRSAMEKAGLEFRVECGELSAPVYVDRDMWEKIVLNLLSNALKFTFTGSVTVRLRTAGEFVELVVQDTGIGIPSAELPRVFERFHRVSGAKGRTIEGTGIGLALVQELVKLHAGSIEVESELSRGTTFQVKLPLGTAHLPKENLQTERSLSSTALRSDMFLQEALRWLEDNGSLPEEVHARSRTTAGTRERILLADDNPDMREYVERLLRDRYDVTAVASGEEALHAAISNPPGLILSDVMMPGLDGFGLLKELRERPETRTIPLILVSARAGEESRVEGLGAGADDYLIKPFTARELLARVGAHLSMSRRRRDAEAALKESQATLQSFYDSSPFLMGVIEIEGDNIVPVYCNLTTAGFFGVDLETFPAQTSEILGVSRATDETWIAHYRQSQREGRSIHFEYEHVKKSSESCWLSATVNHLGAGRIGGPRFSFVAEDITERKKQEELIRRSNEELRRANADLEQFAYSASHDLQEPLRQVAIYSQLLGRKYGSRLDGKASEYLTYCIEGAQRMEMLISDLLAYSQATKTSNPSAEPEFVDANGALEAVRKNLATTIEETRAVITAAHLPVVHGDGVPLMHVFQNLISNALKYRGKERPDVRIWAEQDSGWWRFAVQDNGIGIPKPYQEQVFGIFKRLHDRKDYPGTGIGLAICQRVVERYGGKIWVESDGRQGSTFFFTLPDAGPHER</sequence>
<dbReference type="STRING" id="234267.Acid_6653"/>
<dbReference type="Pfam" id="PF00072">
    <property type="entry name" value="Response_reg"/>
    <property type="match status" value="1"/>
</dbReference>
<evidence type="ECO:0000256" key="5">
    <source>
        <dbReference type="ARBA" id="ARBA00022741"/>
    </source>
</evidence>
<dbReference type="InterPro" id="IPR003661">
    <property type="entry name" value="HisK_dim/P_dom"/>
</dbReference>
<dbReference type="InterPro" id="IPR001789">
    <property type="entry name" value="Sig_transdc_resp-reg_receiver"/>
</dbReference>
<dbReference type="InterPro" id="IPR036097">
    <property type="entry name" value="HisK_dim/P_sf"/>
</dbReference>
<dbReference type="InterPro" id="IPR004358">
    <property type="entry name" value="Sig_transdc_His_kin-like_C"/>
</dbReference>
<feature type="modified residue" description="4-aspartylphosphate" evidence="9">
    <location>
        <position position="684"/>
    </location>
</feature>
<feature type="domain" description="Response regulatory" evidence="12">
    <location>
        <begin position="636"/>
        <end position="751"/>
    </location>
</feature>
<comment type="catalytic activity">
    <reaction evidence="1">
        <text>ATP + protein L-histidine = ADP + protein N-phospho-L-histidine.</text>
        <dbReference type="EC" id="2.7.13.3"/>
    </reaction>
</comment>
<dbReference type="InterPro" id="IPR029016">
    <property type="entry name" value="GAF-like_dom_sf"/>
</dbReference>
<dbReference type="EC" id="2.7.13.3" evidence="2"/>
<dbReference type="GO" id="GO:0000155">
    <property type="term" value="F:phosphorelay sensor kinase activity"/>
    <property type="evidence" value="ECO:0007669"/>
    <property type="project" value="InterPro"/>
</dbReference>
<dbReference type="SUPFAM" id="SSF47384">
    <property type="entry name" value="Homodimeric domain of signal transducing histidine kinase"/>
    <property type="match status" value="2"/>
</dbReference>
<dbReference type="eggNOG" id="COG2202">
    <property type="taxonomic scope" value="Bacteria"/>
</dbReference>
<evidence type="ECO:0000256" key="4">
    <source>
        <dbReference type="ARBA" id="ARBA00022679"/>
    </source>
</evidence>
<evidence type="ECO:0000256" key="10">
    <source>
        <dbReference type="SAM" id="Coils"/>
    </source>
</evidence>
<feature type="coiled-coil region" evidence="10">
    <location>
        <begin position="330"/>
        <end position="359"/>
    </location>
</feature>
<dbReference type="CDD" id="cd17574">
    <property type="entry name" value="REC_OmpR"/>
    <property type="match status" value="1"/>
</dbReference>
<dbReference type="eggNOG" id="COG4251">
    <property type="taxonomic scope" value="Bacteria"/>
</dbReference>
<dbReference type="OrthoDB" id="9809348at2"/>
<evidence type="ECO:0000256" key="3">
    <source>
        <dbReference type="ARBA" id="ARBA00022553"/>
    </source>
</evidence>
<dbReference type="GO" id="GO:0005524">
    <property type="term" value="F:ATP binding"/>
    <property type="evidence" value="ECO:0007669"/>
    <property type="project" value="UniProtKB-KW"/>
</dbReference>
<organism evidence="13">
    <name type="scientific">Solibacter usitatus (strain Ellin6076)</name>
    <dbReference type="NCBI Taxonomy" id="234267"/>
    <lineage>
        <taxon>Bacteria</taxon>
        <taxon>Pseudomonadati</taxon>
        <taxon>Acidobacteriota</taxon>
        <taxon>Terriglobia</taxon>
        <taxon>Bryobacterales</taxon>
        <taxon>Solibacteraceae</taxon>
        <taxon>Candidatus Solibacter</taxon>
    </lineage>
</organism>
<keyword evidence="3 9" id="KW-0597">Phosphoprotein</keyword>
<dbReference type="PRINTS" id="PR00344">
    <property type="entry name" value="BCTRLSENSOR"/>
</dbReference>
<protein>
    <recommendedName>
        <fullName evidence="2">histidine kinase</fullName>
        <ecNumber evidence="2">2.7.13.3</ecNumber>
    </recommendedName>
</protein>
<dbReference type="FunFam" id="3.30.565.10:FF:000037">
    <property type="entry name" value="Hybrid sensor histidine kinase/response regulator"/>
    <property type="match status" value="1"/>
</dbReference>
<evidence type="ECO:0000256" key="2">
    <source>
        <dbReference type="ARBA" id="ARBA00012438"/>
    </source>
</evidence>
<dbReference type="CDD" id="cd16922">
    <property type="entry name" value="HATPase_EvgS-ArcB-TorS-like"/>
    <property type="match status" value="1"/>
</dbReference>
<dbReference type="Gene3D" id="3.30.450.40">
    <property type="match status" value="1"/>
</dbReference>
<dbReference type="PANTHER" id="PTHR43547">
    <property type="entry name" value="TWO-COMPONENT HISTIDINE KINASE"/>
    <property type="match status" value="1"/>
</dbReference>
<dbReference type="PROSITE" id="PS50109">
    <property type="entry name" value="HIS_KIN"/>
    <property type="match status" value="2"/>
</dbReference>
<dbReference type="Gene3D" id="3.40.50.2300">
    <property type="match status" value="1"/>
</dbReference>
<dbReference type="InterPro" id="IPR005467">
    <property type="entry name" value="His_kinase_dom"/>
</dbReference>
<dbReference type="SMART" id="SM00388">
    <property type="entry name" value="HisKA"/>
    <property type="match status" value="2"/>
</dbReference>
<evidence type="ECO:0000259" key="11">
    <source>
        <dbReference type="PROSITE" id="PS50109"/>
    </source>
</evidence>
<dbReference type="FunFam" id="3.30.565.10:FF:000006">
    <property type="entry name" value="Sensor histidine kinase WalK"/>
    <property type="match status" value="1"/>
</dbReference>
<evidence type="ECO:0000313" key="13">
    <source>
        <dbReference type="EMBL" id="ABJ87575.1"/>
    </source>
</evidence>
<keyword evidence="10" id="KW-0175">Coiled coil</keyword>
<evidence type="ECO:0000256" key="9">
    <source>
        <dbReference type="PROSITE-ProRule" id="PRU00169"/>
    </source>
</evidence>
<name>Q01RZ5_SOLUE</name>
<dbReference type="InterPro" id="IPR036890">
    <property type="entry name" value="HATPase_C_sf"/>
</dbReference>
<dbReference type="PROSITE" id="PS50110">
    <property type="entry name" value="RESPONSE_REGULATORY"/>
    <property type="match status" value="1"/>
</dbReference>
<dbReference type="KEGG" id="sus:Acid_6653"/>
<dbReference type="InterPro" id="IPR003594">
    <property type="entry name" value="HATPase_dom"/>
</dbReference>
<evidence type="ECO:0000259" key="12">
    <source>
        <dbReference type="PROSITE" id="PS50110"/>
    </source>
</evidence>
<dbReference type="Pfam" id="PF02518">
    <property type="entry name" value="HATPase_c"/>
    <property type="match status" value="2"/>
</dbReference>
<evidence type="ECO:0000256" key="1">
    <source>
        <dbReference type="ARBA" id="ARBA00000085"/>
    </source>
</evidence>
<dbReference type="eggNOG" id="COG2205">
    <property type="taxonomic scope" value="Bacteria"/>
</dbReference>
<feature type="domain" description="Histidine kinase" evidence="11">
    <location>
        <begin position="363"/>
        <end position="581"/>
    </location>
</feature>
<dbReference type="SUPFAM" id="SSF55874">
    <property type="entry name" value="ATPase domain of HSP90 chaperone/DNA topoisomerase II/histidine kinase"/>
    <property type="match status" value="2"/>
</dbReference>
<keyword evidence="8" id="KW-0902">Two-component regulatory system</keyword>
<dbReference type="EMBL" id="CP000473">
    <property type="protein sequence ID" value="ABJ87575.1"/>
    <property type="molecule type" value="Genomic_DNA"/>
</dbReference>
<keyword evidence="7" id="KW-0067">ATP-binding</keyword>
<proteinExistence type="predicted"/>
<evidence type="ECO:0000256" key="7">
    <source>
        <dbReference type="ARBA" id="ARBA00022840"/>
    </source>
</evidence>
<dbReference type="Gene3D" id="3.30.565.10">
    <property type="entry name" value="Histidine kinase-like ATPase, C-terminal domain"/>
    <property type="match status" value="2"/>
</dbReference>
<dbReference type="InterPro" id="IPR011006">
    <property type="entry name" value="CheY-like_superfamily"/>
</dbReference>
<dbReference type="Gene3D" id="3.30.450.20">
    <property type="entry name" value="PAS domain"/>
    <property type="match status" value="2"/>
</dbReference>
<dbReference type="HOGENOM" id="CLU_000445_82_0_0"/>
<dbReference type="FunFam" id="1.10.287.130:FF:000045">
    <property type="entry name" value="Two-component system sensor histidine kinase/response regulator"/>
    <property type="match status" value="1"/>
</dbReference>
<dbReference type="SUPFAM" id="SSF55781">
    <property type="entry name" value="GAF domain-like"/>
    <property type="match status" value="1"/>
</dbReference>
<dbReference type="InterPro" id="IPR035965">
    <property type="entry name" value="PAS-like_dom_sf"/>
</dbReference>
<evidence type="ECO:0000256" key="8">
    <source>
        <dbReference type="ARBA" id="ARBA00023012"/>
    </source>
</evidence>